<feature type="transmembrane region" description="Helical" evidence="1">
    <location>
        <begin position="290"/>
        <end position="314"/>
    </location>
</feature>
<dbReference type="InterPro" id="IPR045339">
    <property type="entry name" value="DUF6534"/>
</dbReference>
<keyword evidence="1" id="KW-0472">Membrane</keyword>
<keyword evidence="4" id="KW-1185">Reference proteome</keyword>
<dbReference type="HOGENOM" id="CLU_611253_0_0_1"/>
<evidence type="ECO:0000256" key="1">
    <source>
        <dbReference type="SAM" id="Phobius"/>
    </source>
</evidence>
<evidence type="ECO:0000313" key="4">
    <source>
        <dbReference type="Proteomes" id="UP000008370"/>
    </source>
</evidence>
<dbReference type="Pfam" id="PF20152">
    <property type="entry name" value="DUF6534"/>
    <property type="match status" value="1"/>
</dbReference>
<feature type="domain" description="DUF6534" evidence="2">
    <location>
        <begin position="282"/>
        <end position="345"/>
    </location>
</feature>
<feature type="transmembrane region" description="Helical" evidence="1">
    <location>
        <begin position="161"/>
        <end position="179"/>
    </location>
</feature>
<protein>
    <recommendedName>
        <fullName evidence="2">DUF6534 domain-containing protein</fullName>
    </recommendedName>
</protein>
<dbReference type="GeneID" id="18919745"/>
<dbReference type="Proteomes" id="UP000008370">
    <property type="component" value="Unassembled WGS sequence"/>
</dbReference>
<feature type="transmembrane region" description="Helical" evidence="1">
    <location>
        <begin position="186"/>
        <end position="203"/>
    </location>
</feature>
<organism evidence="3 4">
    <name type="scientific">Phanerochaete carnosa (strain HHB-10118-sp)</name>
    <name type="common">White-rot fungus</name>
    <name type="synonym">Peniophora carnosa</name>
    <dbReference type="NCBI Taxonomy" id="650164"/>
    <lineage>
        <taxon>Eukaryota</taxon>
        <taxon>Fungi</taxon>
        <taxon>Dikarya</taxon>
        <taxon>Basidiomycota</taxon>
        <taxon>Agaricomycotina</taxon>
        <taxon>Agaricomycetes</taxon>
        <taxon>Polyporales</taxon>
        <taxon>Phanerochaetaceae</taxon>
        <taxon>Phanerochaete</taxon>
    </lineage>
</organism>
<feature type="transmembrane region" description="Helical" evidence="1">
    <location>
        <begin position="64"/>
        <end position="88"/>
    </location>
</feature>
<dbReference type="RefSeq" id="XP_007400622.1">
    <property type="nucleotide sequence ID" value="XM_007400560.1"/>
</dbReference>
<name>K5ULY5_PHACS</name>
<sequence length="448" mass="50195">MSIPTSDTGALNITQLNVVNMVGAALSSSLWGAAGLQMFLYFLKFVLYNILTSIYESDHRALKALVLVLYMADTAIEALLFAGVFLMYSSEFQGGLVIPPRCGGSGVDEVRLVAITALPPPTDVGRPTFSDFWRIIIVGRNLNLNLTRTHSMLVIPKIRTLLSNIFGAVVQLFFLWRIYRFAGKSRTVCMCLVFIAIVAMWQVVGASSQLLSRRTSVHCMDLVSAFLSPFRQISKHRAGRQMLPSQSVSQLVALCMYDDSSSKGETSYHHTTPHDHCSSPNRSSRLIYRLVFMAINTGLWTTVVALINVSLVAWRPTGTLYVVFEYPLASLYLNTLLANLTVRKYLRRGDTSQPNLNIPVVSADSASKRNTGVDEVALARIDRGKRLAQASRLTALHGGLHLTQIPGQYFYNSNRRVYDRWERRRFRISVYKPRTVWGMTRVKGSLRQ</sequence>
<evidence type="ECO:0000313" key="3">
    <source>
        <dbReference type="EMBL" id="EKM50711.1"/>
    </source>
</evidence>
<reference evidence="3 4" key="1">
    <citation type="journal article" date="2012" name="BMC Genomics">
        <title>Comparative genomics of the white-rot fungi, Phanerochaete carnosa and P. chrysosporium, to elucidate the genetic basis of the distinct wood types they colonize.</title>
        <authorList>
            <person name="Suzuki H."/>
            <person name="MacDonald J."/>
            <person name="Syed K."/>
            <person name="Salamov A."/>
            <person name="Hori C."/>
            <person name="Aerts A."/>
            <person name="Henrissat B."/>
            <person name="Wiebenga A."/>
            <person name="vanKuyk P.A."/>
            <person name="Barry K."/>
            <person name="Lindquist E."/>
            <person name="LaButti K."/>
            <person name="Lapidus A."/>
            <person name="Lucas S."/>
            <person name="Coutinho P."/>
            <person name="Gong Y."/>
            <person name="Samejima M."/>
            <person name="Mahadevan R."/>
            <person name="Abou-Zaid M."/>
            <person name="de Vries R.P."/>
            <person name="Igarashi K."/>
            <person name="Yadav J.S."/>
            <person name="Grigoriev I.V."/>
            <person name="Master E.R."/>
        </authorList>
    </citation>
    <scope>NUCLEOTIDE SEQUENCE [LARGE SCALE GENOMIC DNA]</scope>
    <source>
        <strain evidence="3 4">HHB-10118-sp</strain>
    </source>
</reference>
<keyword evidence="1" id="KW-0812">Transmembrane</keyword>
<keyword evidence="1" id="KW-1133">Transmembrane helix</keyword>
<proteinExistence type="predicted"/>
<evidence type="ECO:0000259" key="2">
    <source>
        <dbReference type="Pfam" id="PF20152"/>
    </source>
</evidence>
<dbReference type="InParanoid" id="K5ULY5"/>
<dbReference type="EMBL" id="JH930478">
    <property type="protein sequence ID" value="EKM50711.1"/>
    <property type="molecule type" value="Genomic_DNA"/>
</dbReference>
<dbReference type="OrthoDB" id="3063206at2759"/>
<feature type="transmembrane region" description="Helical" evidence="1">
    <location>
        <begin position="320"/>
        <end position="342"/>
    </location>
</feature>
<dbReference type="AlphaFoldDB" id="K5ULY5"/>
<dbReference type="KEGG" id="pco:PHACADRAFT_32717"/>
<feature type="transmembrane region" description="Helical" evidence="1">
    <location>
        <begin position="20"/>
        <end position="43"/>
    </location>
</feature>
<gene>
    <name evidence="3" type="ORF">PHACADRAFT_32717</name>
</gene>
<accession>K5ULY5</accession>